<feature type="region of interest" description="Disordered" evidence="1">
    <location>
        <begin position="1"/>
        <end position="22"/>
    </location>
</feature>
<dbReference type="EMBL" id="BARV01021755">
    <property type="protein sequence ID" value="GAI27269.1"/>
    <property type="molecule type" value="Genomic_DNA"/>
</dbReference>
<keyword evidence="2" id="KW-0812">Transmembrane</keyword>
<accession>X1P8L3</accession>
<evidence type="ECO:0000256" key="2">
    <source>
        <dbReference type="SAM" id="Phobius"/>
    </source>
</evidence>
<feature type="non-terminal residue" evidence="3">
    <location>
        <position position="1"/>
    </location>
</feature>
<proteinExistence type="predicted"/>
<sequence>DDIGDIDPEEENSGTVSFTVDEDVDDNTYDMEIDVEGDDEHGAKHGERWEIDFDVEKKTHDIIIKSASISDEAVSCMRGDNSIQVKLINIGKKDEDEVSLYVKNTNLALDFEKEDLEIDEGDDYIKTISFTVPEDMKSGTYSIRVSAYYSGDEDDGVLGDMKDIDLTVSTCAVTEPTTPVTTPSDVTTTPSGDVEVTVPEDVLEEFGITETEEDKPFRQSAGFIVLLTVLVMGALGGVTVLVIYLVKGQ</sequence>
<evidence type="ECO:0000313" key="3">
    <source>
        <dbReference type="EMBL" id="GAI27269.1"/>
    </source>
</evidence>
<keyword evidence="2" id="KW-0472">Membrane</keyword>
<feature type="compositionally biased region" description="Acidic residues" evidence="1">
    <location>
        <begin position="1"/>
        <end position="12"/>
    </location>
</feature>
<evidence type="ECO:0008006" key="4">
    <source>
        <dbReference type="Google" id="ProtNLM"/>
    </source>
</evidence>
<name>X1P8L3_9ZZZZ</name>
<organism evidence="3">
    <name type="scientific">marine sediment metagenome</name>
    <dbReference type="NCBI Taxonomy" id="412755"/>
    <lineage>
        <taxon>unclassified sequences</taxon>
        <taxon>metagenomes</taxon>
        <taxon>ecological metagenomes</taxon>
    </lineage>
</organism>
<comment type="caution">
    <text evidence="3">The sequence shown here is derived from an EMBL/GenBank/DDBJ whole genome shotgun (WGS) entry which is preliminary data.</text>
</comment>
<reference evidence="3" key="1">
    <citation type="journal article" date="2014" name="Front. Microbiol.">
        <title>High frequency of phylogenetically diverse reductive dehalogenase-homologous genes in deep subseafloor sedimentary metagenomes.</title>
        <authorList>
            <person name="Kawai M."/>
            <person name="Futagami T."/>
            <person name="Toyoda A."/>
            <person name="Takaki Y."/>
            <person name="Nishi S."/>
            <person name="Hori S."/>
            <person name="Arai W."/>
            <person name="Tsubouchi T."/>
            <person name="Morono Y."/>
            <person name="Uchiyama I."/>
            <person name="Ito T."/>
            <person name="Fujiyama A."/>
            <person name="Inagaki F."/>
            <person name="Takami H."/>
        </authorList>
    </citation>
    <scope>NUCLEOTIDE SEQUENCE</scope>
    <source>
        <strain evidence="3">Expedition CK06-06</strain>
    </source>
</reference>
<gene>
    <name evidence="3" type="ORF">S06H3_35983</name>
</gene>
<keyword evidence="2" id="KW-1133">Transmembrane helix</keyword>
<feature type="transmembrane region" description="Helical" evidence="2">
    <location>
        <begin position="221"/>
        <end position="246"/>
    </location>
</feature>
<protein>
    <recommendedName>
        <fullName evidence="4">CARDB domain-containing protein</fullName>
    </recommendedName>
</protein>
<dbReference type="AlphaFoldDB" id="X1P8L3"/>
<evidence type="ECO:0000256" key="1">
    <source>
        <dbReference type="SAM" id="MobiDB-lite"/>
    </source>
</evidence>